<evidence type="ECO:0000313" key="1">
    <source>
        <dbReference type="EMBL" id="BDG62093.1"/>
    </source>
</evidence>
<gene>
    <name evidence="1" type="ORF">caldi_31830</name>
</gene>
<dbReference type="InterPro" id="IPR029055">
    <property type="entry name" value="Ntn_hydrolases_N"/>
</dbReference>
<dbReference type="Pfam" id="PF06267">
    <property type="entry name" value="DUF1028"/>
    <property type="match status" value="1"/>
</dbReference>
<dbReference type="PANTHER" id="PTHR39328">
    <property type="entry name" value="BLL2871 PROTEIN"/>
    <property type="match status" value="1"/>
</dbReference>
<evidence type="ECO:0000313" key="2">
    <source>
        <dbReference type="Proteomes" id="UP001163687"/>
    </source>
</evidence>
<dbReference type="RefSeq" id="WP_264842697.1">
    <property type="nucleotide sequence ID" value="NZ_AP025628.1"/>
</dbReference>
<reference evidence="1" key="1">
    <citation type="submission" date="2022-03" db="EMBL/GenBank/DDBJ databases">
        <title>Complete genome sequence of Caldinitratiruptor microaerophilus.</title>
        <authorList>
            <person name="Mukaiyama R."/>
            <person name="Nishiyama T."/>
            <person name="Ueda K."/>
        </authorList>
    </citation>
    <scope>NUCLEOTIDE SEQUENCE</scope>
    <source>
        <strain evidence="1">JCM 16183</strain>
    </source>
</reference>
<organism evidence="1 2">
    <name type="scientific">Caldinitratiruptor microaerophilus</name>
    <dbReference type="NCBI Taxonomy" id="671077"/>
    <lineage>
        <taxon>Bacteria</taxon>
        <taxon>Bacillati</taxon>
        <taxon>Bacillota</taxon>
        <taxon>Clostridia</taxon>
        <taxon>Eubacteriales</taxon>
        <taxon>Symbiobacteriaceae</taxon>
        <taxon>Caldinitratiruptor</taxon>
    </lineage>
</organism>
<dbReference type="KEGG" id="cmic:caldi_31830"/>
<name>A0AA35CP20_9FIRM</name>
<protein>
    <recommendedName>
        <fullName evidence="3">Ntn-hydrolase superfamily protein</fullName>
    </recommendedName>
</protein>
<proteinExistence type="predicted"/>
<dbReference type="Gene3D" id="3.60.20.10">
    <property type="entry name" value="Glutamine Phosphoribosylpyrophosphate, subunit 1, domain 1"/>
    <property type="match status" value="1"/>
</dbReference>
<dbReference type="SUPFAM" id="SSF56235">
    <property type="entry name" value="N-terminal nucleophile aminohydrolases (Ntn hydrolases)"/>
    <property type="match status" value="1"/>
</dbReference>
<evidence type="ECO:0008006" key="3">
    <source>
        <dbReference type="Google" id="ProtNLM"/>
    </source>
</evidence>
<keyword evidence="2" id="KW-1185">Reference proteome</keyword>
<dbReference type="InterPro" id="IPR010430">
    <property type="entry name" value="DUF1028"/>
</dbReference>
<dbReference type="AlphaFoldDB" id="A0AA35CP20"/>
<sequence>MSRPQPLIGTFSIVARDPATGELGVAVQSRFLAVGAVVPWARAGVGAVATQARANVRFGPEGLGLLAQGLAAAEVLNRLIQADPERDHRQVAIVDARGTAAAWTGPGCLPWAGHHVGDSYACQGNILAGPDVVPAMARAFESAGGHLADRLLAALEAGQAAGGDSRGMQAAALLVVRENGGYLGGDRLVDLRVDDHPQPIAELRRLLELSRQTFLTPTPPERWLLDSPEKIQVLQSLLREVGVFDGAVSGELTYNTRGALAAWCQEHGLPRHDPSGAWVPGETIYALREAVLRLRRSGPADPAR</sequence>
<dbReference type="EMBL" id="AP025628">
    <property type="protein sequence ID" value="BDG62093.1"/>
    <property type="molecule type" value="Genomic_DNA"/>
</dbReference>
<accession>A0AA35CP20</accession>
<dbReference type="Proteomes" id="UP001163687">
    <property type="component" value="Chromosome"/>
</dbReference>
<dbReference type="PANTHER" id="PTHR39328:SF1">
    <property type="entry name" value="BLL2871 PROTEIN"/>
    <property type="match status" value="1"/>
</dbReference>